<keyword evidence="2" id="KW-1185">Reference proteome</keyword>
<name>A0ABW4B276_9GAMM</name>
<organism evidence="1 2">
    <name type="scientific">Rhodanobacter aciditrophus</name>
    <dbReference type="NCBI Taxonomy" id="1623218"/>
    <lineage>
        <taxon>Bacteria</taxon>
        <taxon>Pseudomonadati</taxon>
        <taxon>Pseudomonadota</taxon>
        <taxon>Gammaproteobacteria</taxon>
        <taxon>Lysobacterales</taxon>
        <taxon>Rhodanobacteraceae</taxon>
        <taxon>Rhodanobacter</taxon>
    </lineage>
</organism>
<accession>A0ABW4B276</accession>
<sequence length="52" mass="5393">MKGLNKFISNNKKALGALVVVIGTAFTPVPSAIWNIAAPLIVNGVEQATEGE</sequence>
<gene>
    <name evidence="1" type="ORF">ACFQ45_13175</name>
</gene>
<evidence type="ECO:0000313" key="1">
    <source>
        <dbReference type="EMBL" id="MFD1384324.1"/>
    </source>
</evidence>
<reference evidence="2" key="1">
    <citation type="journal article" date="2019" name="Int. J. Syst. Evol. Microbiol.">
        <title>The Global Catalogue of Microorganisms (GCM) 10K type strain sequencing project: providing services to taxonomists for standard genome sequencing and annotation.</title>
        <authorList>
            <consortium name="The Broad Institute Genomics Platform"/>
            <consortium name="The Broad Institute Genome Sequencing Center for Infectious Disease"/>
            <person name="Wu L."/>
            <person name="Ma J."/>
        </authorList>
    </citation>
    <scope>NUCLEOTIDE SEQUENCE [LARGE SCALE GENOMIC DNA]</scope>
    <source>
        <strain evidence="2">JCM 30774</strain>
    </source>
</reference>
<comment type="caution">
    <text evidence="1">The sequence shown here is derived from an EMBL/GenBank/DDBJ whole genome shotgun (WGS) entry which is preliminary data.</text>
</comment>
<protein>
    <submittedName>
        <fullName evidence="1">Uncharacterized protein</fullName>
    </submittedName>
</protein>
<proteinExistence type="predicted"/>
<dbReference type="EMBL" id="JBHTMN010000014">
    <property type="protein sequence ID" value="MFD1384324.1"/>
    <property type="molecule type" value="Genomic_DNA"/>
</dbReference>
<dbReference type="RefSeq" id="WP_377368431.1">
    <property type="nucleotide sequence ID" value="NZ_JBHTMN010000014.1"/>
</dbReference>
<dbReference type="Proteomes" id="UP001597059">
    <property type="component" value="Unassembled WGS sequence"/>
</dbReference>
<evidence type="ECO:0000313" key="2">
    <source>
        <dbReference type="Proteomes" id="UP001597059"/>
    </source>
</evidence>